<organism evidence="13 14">
    <name type="scientific">Lucilia cuprina</name>
    <name type="common">Green bottle fly</name>
    <name type="synonym">Australian sheep blowfly</name>
    <dbReference type="NCBI Taxonomy" id="7375"/>
    <lineage>
        <taxon>Eukaryota</taxon>
        <taxon>Metazoa</taxon>
        <taxon>Ecdysozoa</taxon>
        <taxon>Arthropoda</taxon>
        <taxon>Hexapoda</taxon>
        <taxon>Insecta</taxon>
        <taxon>Pterygota</taxon>
        <taxon>Neoptera</taxon>
        <taxon>Endopterygota</taxon>
        <taxon>Diptera</taxon>
        <taxon>Brachycera</taxon>
        <taxon>Muscomorpha</taxon>
        <taxon>Oestroidea</taxon>
        <taxon>Calliphoridae</taxon>
        <taxon>Luciliinae</taxon>
        <taxon>Lucilia</taxon>
    </lineage>
</organism>
<dbReference type="InterPro" id="IPR007734">
    <property type="entry name" value="Heparan_SO4_2-O-STrfase"/>
</dbReference>
<dbReference type="FunFam" id="3.40.50.300:FF:001418">
    <property type="entry name" value="Heparan sulfate 2-o-sulfotransferase"/>
    <property type="match status" value="1"/>
</dbReference>
<sequence length="384" mass="45140">MCKLQHKRQAKFIKLIPTKFLLVLNINDSMHNRIGRKMLLTKKHWIFLMGVLCLMVCIGYWFIGSEVKLNALKPLNKYTNNQSPANAGAATASDALSSLDNFDYEEQLVVLYNRVPKTGSTSFVNIAYDLCKKNRFHVLHINITANNHVLSLPNQVSFVRNVTKWHEMKPALYHGHLAYLDFSKFQIAHKPIYINIVRKPLDRLVSYYYFLRYGDNYRPNLVRKKAGNKITFDECVELQQADCDPKNMWLQIPFFCGHAAECWEPGSQWALDRAKENLVNEYFLVGVTEQMEDFVDLLEKSLPRMFQGFTEYYRHSNKSHLRHTTFKILPKEETVATIMQSKVWQMETELYNFALAQFEFNKRKLVQPDKKQIQKFMYEKIKPK</sequence>
<dbReference type="GO" id="GO:0000139">
    <property type="term" value="C:Golgi membrane"/>
    <property type="evidence" value="ECO:0007669"/>
    <property type="project" value="UniProtKB-SubCell"/>
</dbReference>
<evidence type="ECO:0000256" key="5">
    <source>
        <dbReference type="ARBA" id="ARBA00022692"/>
    </source>
</evidence>
<evidence type="ECO:0000256" key="1">
    <source>
        <dbReference type="ARBA" id="ARBA00004323"/>
    </source>
</evidence>
<keyword evidence="6" id="KW-0735">Signal-anchor</keyword>
<evidence type="ECO:0000256" key="3">
    <source>
        <dbReference type="ARBA" id="ARBA00011233"/>
    </source>
</evidence>
<evidence type="ECO:0000256" key="9">
    <source>
        <dbReference type="ARBA" id="ARBA00023136"/>
    </source>
</evidence>
<dbReference type="STRING" id="7375.A0A0L0BU72"/>
<keyword evidence="11" id="KW-0325">Glycoprotein</keyword>
<evidence type="ECO:0000256" key="8">
    <source>
        <dbReference type="ARBA" id="ARBA00023034"/>
    </source>
</evidence>
<dbReference type="OMA" id="PNQIQFV"/>
<dbReference type="EMBL" id="JRES01001455">
    <property type="protein sequence ID" value="KNC22764.1"/>
    <property type="molecule type" value="Genomic_DNA"/>
</dbReference>
<evidence type="ECO:0000256" key="6">
    <source>
        <dbReference type="ARBA" id="ARBA00022968"/>
    </source>
</evidence>
<keyword evidence="7 12" id="KW-1133">Transmembrane helix</keyword>
<evidence type="ECO:0000313" key="13">
    <source>
        <dbReference type="EMBL" id="KNC22764.1"/>
    </source>
</evidence>
<keyword evidence="4 13" id="KW-0808">Transferase</keyword>
<evidence type="ECO:0000256" key="10">
    <source>
        <dbReference type="ARBA" id="ARBA00023157"/>
    </source>
</evidence>
<name>A0A0L0BU72_LUCCU</name>
<dbReference type="SUPFAM" id="SSF52540">
    <property type="entry name" value="P-loop containing nucleoside triphosphate hydrolases"/>
    <property type="match status" value="1"/>
</dbReference>
<evidence type="ECO:0000256" key="7">
    <source>
        <dbReference type="ARBA" id="ARBA00022989"/>
    </source>
</evidence>
<dbReference type="Gene3D" id="3.40.50.300">
    <property type="entry name" value="P-loop containing nucleotide triphosphate hydrolases"/>
    <property type="match status" value="1"/>
</dbReference>
<dbReference type="PANTHER" id="PTHR12129:SF17">
    <property type="entry name" value="HEPARAN SULFATE 2-O-SULFOTRANSFERASE 1"/>
    <property type="match status" value="1"/>
</dbReference>
<comment type="similarity">
    <text evidence="2">Belongs to the sulfotransferase 3 family.</text>
</comment>
<dbReference type="InterPro" id="IPR027417">
    <property type="entry name" value="P-loop_NTPase"/>
</dbReference>
<evidence type="ECO:0000313" key="14">
    <source>
        <dbReference type="Proteomes" id="UP000037069"/>
    </source>
</evidence>
<dbReference type="AlphaFoldDB" id="A0A0L0BU72"/>
<dbReference type="Proteomes" id="UP000037069">
    <property type="component" value="Unassembled WGS sequence"/>
</dbReference>
<proteinExistence type="inferred from homology"/>
<keyword evidence="5 12" id="KW-0812">Transmembrane</keyword>
<feature type="transmembrane region" description="Helical" evidence="12">
    <location>
        <begin position="45"/>
        <end position="63"/>
    </location>
</feature>
<dbReference type="GO" id="GO:0004394">
    <property type="term" value="F:heparan sulfate 2-sulfotransferase activity"/>
    <property type="evidence" value="ECO:0007669"/>
    <property type="project" value="UniProtKB-ARBA"/>
</dbReference>
<gene>
    <name evidence="13" type="ORF">FF38_04064</name>
</gene>
<protein>
    <submittedName>
        <fullName evidence="13">Heparin sulfate O-sulfotransferase</fullName>
    </submittedName>
</protein>
<keyword evidence="14" id="KW-1185">Reference proteome</keyword>
<evidence type="ECO:0000256" key="12">
    <source>
        <dbReference type="SAM" id="Phobius"/>
    </source>
</evidence>
<accession>A0A0L0BU72</accession>
<evidence type="ECO:0000256" key="2">
    <source>
        <dbReference type="ARBA" id="ARBA00010569"/>
    </source>
</evidence>
<dbReference type="PANTHER" id="PTHR12129">
    <property type="entry name" value="HEPARAN SULFATE 2-O-SULFOTRANSFERASE"/>
    <property type="match status" value="1"/>
</dbReference>
<keyword evidence="10" id="KW-1015">Disulfide bond</keyword>
<dbReference type="Pfam" id="PF03567">
    <property type="entry name" value="Sulfotransfer_2"/>
    <property type="match status" value="1"/>
</dbReference>
<comment type="subunit">
    <text evidence="3">Homotrimer.</text>
</comment>
<dbReference type="GO" id="GO:0015012">
    <property type="term" value="P:heparan sulfate proteoglycan biosynthetic process"/>
    <property type="evidence" value="ECO:0007669"/>
    <property type="project" value="UniProtKB-ARBA"/>
</dbReference>
<dbReference type="OrthoDB" id="10019582at2759"/>
<evidence type="ECO:0000256" key="4">
    <source>
        <dbReference type="ARBA" id="ARBA00022679"/>
    </source>
</evidence>
<comment type="subcellular location">
    <subcellularLocation>
        <location evidence="1">Golgi apparatus membrane</location>
        <topology evidence="1">Single-pass type II membrane protein</topology>
    </subcellularLocation>
</comment>
<keyword evidence="8" id="KW-0333">Golgi apparatus</keyword>
<comment type="caution">
    <text evidence="13">The sequence shown here is derived from an EMBL/GenBank/DDBJ whole genome shotgun (WGS) entry which is preliminary data.</text>
</comment>
<dbReference type="InterPro" id="IPR005331">
    <property type="entry name" value="Sulfotransferase"/>
</dbReference>
<keyword evidence="9 12" id="KW-0472">Membrane</keyword>
<reference evidence="13 14" key="1">
    <citation type="journal article" date="2015" name="Nat. Commun.">
        <title>Lucilia cuprina genome unlocks parasitic fly biology to underpin future interventions.</title>
        <authorList>
            <person name="Anstead C.A."/>
            <person name="Korhonen P.K."/>
            <person name="Young N.D."/>
            <person name="Hall R.S."/>
            <person name="Jex A.R."/>
            <person name="Murali S.C."/>
            <person name="Hughes D.S."/>
            <person name="Lee S.F."/>
            <person name="Perry T."/>
            <person name="Stroehlein A.J."/>
            <person name="Ansell B.R."/>
            <person name="Breugelmans B."/>
            <person name="Hofmann A."/>
            <person name="Qu J."/>
            <person name="Dugan S."/>
            <person name="Lee S.L."/>
            <person name="Chao H."/>
            <person name="Dinh H."/>
            <person name="Han Y."/>
            <person name="Doddapaneni H.V."/>
            <person name="Worley K.C."/>
            <person name="Muzny D.M."/>
            <person name="Ioannidis P."/>
            <person name="Waterhouse R.M."/>
            <person name="Zdobnov E.M."/>
            <person name="James P.J."/>
            <person name="Bagnall N.H."/>
            <person name="Kotze A.C."/>
            <person name="Gibbs R.A."/>
            <person name="Richards S."/>
            <person name="Batterham P."/>
            <person name="Gasser R.B."/>
        </authorList>
    </citation>
    <scope>NUCLEOTIDE SEQUENCE [LARGE SCALE GENOMIC DNA]</scope>
    <source>
        <strain evidence="13 14">LS</strain>
        <tissue evidence="13">Full body</tissue>
    </source>
</reference>
<evidence type="ECO:0000256" key="11">
    <source>
        <dbReference type="ARBA" id="ARBA00023180"/>
    </source>
</evidence>